<gene>
    <name evidence="1" type="primary">orf102</name>
</gene>
<dbReference type="GeneID" id="27910838"/>
<name>A0A168RB14_9HYPO</name>
<keyword evidence="1" id="KW-0496">Mitochondrion</keyword>
<accession>A0A168RB14</accession>
<protein>
    <submittedName>
        <fullName evidence="1">Uncharacterized protein</fullName>
    </submittedName>
</protein>
<dbReference type="EMBL" id="KU666552">
    <property type="protein sequence ID" value="ANC62718.1"/>
    <property type="molecule type" value="Genomic_DNA"/>
</dbReference>
<sequence length="102" mass="11889">KLVPIQKCSKNYNILNLNYHLIRTYSTSSSNPSDAISPVKVYENALDMRKDILKENTEKSGIYKWTNKLTNDTYVGQSIEKVWDSQFRTISDVIFFNLHQII</sequence>
<geneLocation type="mitochondrion" evidence="1"/>
<reference evidence="1" key="1">
    <citation type="submission" date="2016-02" db="EMBL/GenBank/DDBJ databases">
        <authorList>
            <person name="Wen L."/>
            <person name="He K."/>
            <person name="Yang H."/>
        </authorList>
    </citation>
    <scope>NUCLEOTIDE SEQUENCE</scope>
</reference>
<dbReference type="AlphaFoldDB" id="A0A168RB14"/>
<proteinExistence type="predicted"/>
<organism evidence="1">
    <name type="scientific">Hypomyces aurantius</name>
    <dbReference type="NCBI Taxonomy" id="29852"/>
    <lineage>
        <taxon>Eukaryota</taxon>
        <taxon>Fungi</taxon>
        <taxon>Dikarya</taxon>
        <taxon>Ascomycota</taxon>
        <taxon>Pezizomycotina</taxon>
        <taxon>Sordariomycetes</taxon>
        <taxon>Hypocreomycetidae</taxon>
        <taxon>Hypocreales</taxon>
        <taxon>Hypocreaceae</taxon>
        <taxon>Hypomyces</taxon>
    </lineage>
</organism>
<dbReference type="RefSeq" id="YP_009254033.1">
    <property type="nucleotide sequence ID" value="NC_030206.1"/>
</dbReference>
<evidence type="ECO:0000313" key="1">
    <source>
        <dbReference type="EMBL" id="ANC62718.1"/>
    </source>
</evidence>
<feature type="non-terminal residue" evidence="1">
    <location>
        <position position="1"/>
    </location>
</feature>